<gene>
    <name evidence="2" type="ORF">K5I29_05955</name>
</gene>
<evidence type="ECO:0000256" key="1">
    <source>
        <dbReference type="SAM" id="SignalP"/>
    </source>
</evidence>
<proteinExistence type="predicted"/>
<dbReference type="RefSeq" id="WP_264434988.1">
    <property type="nucleotide sequence ID" value="NZ_CP081495.1"/>
</dbReference>
<organism evidence="2 3">
    <name type="scientific">Flavobacterium agricola</name>
    <dbReference type="NCBI Taxonomy" id="2870839"/>
    <lineage>
        <taxon>Bacteria</taxon>
        <taxon>Pseudomonadati</taxon>
        <taxon>Bacteroidota</taxon>
        <taxon>Flavobacteriia</taxon>
        <taxon>Flavobacteriales</taxon>
        <taxon>Flavobacteriaceae</taxon>
        <taxon>Flavobacterium</taxon>
    </lineage>
</organism>
<sequence>MRKSLLFFGGMFLASSLVACDYILKPKSKNKTTDTEGIENIILGPDNDANDCVASAGYRWSEIDDSCIRIFERGLRLVPANAREIAEDDDEVDLAKVNAYLLFNSDKTKAEVFLNALPQSLVMQQTSDGLYVFENWQLQTTNGYRLSENNIVKYVSPTAVEKQIDGSLEYDPSDAIITQ</sequence>
<dbReference type="PROSITE" id="PS51257">
    <property type="entry name" value="PROKAR_LIPOPROTEIN"/>
    <property type="match status" value="1"/>
</dbReference>
<dbReference type="Proteomes" id="UP001163328">
    <property type="component" value="Chromosome"/>
</dbReference>
<name>A0ABY6M1J2_9FLAO</name>
<evidence type="ECO:0000313" key="2">
    <source>
        <dbReference type="EMBL" id="UYW02434.1"/>
    </source>
</evidence>
<dbReference type="EMBL" id="CP081495">
    <property type="protein sequence ID" value="UYW02434.1"/>
    <property type="molecule type" value="Genomic_DNA"/>
</dbReference>
<protein>
    <recommendedName>
        <fullName evidence="4">Lipoprotein</fullName>
    </recommendedName>
</protein>
<keyword evidence="1" id="KW-0732">Signal</keyword>
<feature type="chain" id="PRO_5045150582" description="Lipoprotein" evidence="1">
    <location>
        <begin position="20"/>
        <end position="179"/>
    </location>
</feature>
<accession>A0ABY6M1J2</accession>
<reference evidence="2" key="1">
    <citation type="submission" date="2021-08" db="EMBL/GenBank/DDBJ databases">
        <title>Flavobacterium sp. strain CC-SYL302.</title>
        <authorList>
            <person name="Lin S.-Y."/>
            <person name="Lee T.-H."/>
            <person name="Young C.-C."/>
        </authorList>
    </citation>
    <scope>NUCLEOTIDE SEQUENCE</scope>
    <source>
        <strain evidence="2">CC-SYL302</strain>
    </source>
</reference>
<evidence type="ECO:0000313" key="3">
    <source>
        <dbReference type="Proteomes" id="UP001163328"/>
    </source>
</evidence>
<feature type="signal peptide" evidence="1">
    <location>
        <begin position="1"/>
        <end position="19"/>
    </location>
</feature>
<keyword evidence="3" id="KW-1185">Reference proteome</keyword>
<evidence type="ECO:0008006" key="4">
    <source>
        <dbReference type="Google" id="ProtNLM"/>
    </source>
</evidence>